<keyword evidence="2" id="KW-0808">Transferase</keyword>
<evidence type="ECO:0000313" key="2">
    <source>
        <dbReference type="EMBL" id="NGO81803.1"/>
    </source>
</evidence>
<dbReference type="SUPFAM" id="SSF53335">
    <property type="entry name" value="S-adenosyl-L-methionine-dependent methyltransferases"/>
    <property type="match status" value="1"/>
</dbReference>
<dbReference type="InterPro" id="IPR006342">
    <property type="entry name" value="FkbM_mtfrase"/>
</dbReference>
<gene>
    <name evidence="2" type="ORF">G6045_40090</name>
</gene>
<protein>
    <submittedName>
        <fullName evidence="2">FkbM family methyltransferase</fullName>
    </submittedName>
</protein>
<name>A0A6G4XX48_9ACTN</name>
<sequence>MTLAARVGPLLPEHVVGRIAQILYPRFEPELAHLDDYLPRACRTALDIGGWYGPWSRRLASRARSVVTIEPVPHLARTLERITPPNVRVIQAAASDKPGTARLWFPAGDAGTRGLSSLIRRDIHTHGVDVPCVPVDELGLDDVDFIKIDVDGSEMATLQGARKTLDRDRPALLIELEARIQPTAPIVDLLTTHGYRGWVLPSAAWLPLDDFDLDTHQDRTAHVASAGLLRRVLPFSGPRYVNSVLFLPEGRRPSPARIPAASLRPHR</sequence>
<dbReference type="AlphaFoldDB" id="A0A6G4XX48"/>
<dbReference type="RefSeq" id="WP_165337177.1">
    <property type="nucleotide sequence ID" value="NZ_JAAKZW010000416.1"/>
</dbReference>
<dbReference type="NCBIfam" id="TIGR01444">
    <property type="entry name" value="fkbM_fam"/>
    <property type="match status" value="1"/>
</dbReference>
<dbReference type="EMBL" id="JAAKZW010000416">
    <property type="protein sequence ID" value="NGO81803.1"/>
    <property type="molecule type" value="Genomic_DNA"/>
</dbReference>
<dbReference type="PANTHER" id="PTHR34203:SF15">
    <property type="entry name" value="SLL1173 PROTEIN"/>
    <property type="match status" value="1"/>
</dbReference>
<keyword evidence="2" id="KW-0489">Methyltransferase</keyword>
<dbReference type="InterPro" id="IPR029063">
    <property type="entry name" value="SAM-dependent_MTases_sf"/>
</dbReference>
<dbReference type="InterPro" id="IPR052514">
    <property type="entry name" value="SAM-dependent_MTase"/>
</dbReference>
<dbReference type="GO" id="GO:0008168">
    <property type="term" value="F:methyltransferase activity"/>
    <property type="evidence" value="ECO:0007669"/>
    <property type="project" value="UniProtKB-KW"/>
</dbReference>
<comment type="caution">
    <text evidence="2">The sequence shown here is derived from an EMBL/GenBank/DDBJ whole genome shotgun (WGS) entry which is preliminary data.</text>
</comment>
<dbReference type="Proteomes" id="UP000481109">
    <property type="component" value="Unassembled WGS sequence"/>
</dbReference>
<dbReference type="Pfam" id="PF05050">
    <property type="entry name" value="Methyltransf_21"/>
    <property type="match status" value="1"/>
</dbReference>
<feature type="domain" description="Methyltransferase FkbM" evidence="1">
    <location>
        <begin position="61"/>
        <end position="196"/>
    </location>
</feature>
<dbReference type="PANTHER" id="PTHR34203">
    <property type="entry name" value="METHYLTRANSFERASE, FKBM FAMILY PROTEIN"/>
    <property type="match status" value="1"/>
</dbReference>
<organism evidence="2 3">
    <name type="scientific">Streptomyces mesophilus</name>
    <dbReference type="NCBI Taxonomy" id="1775132"/>
    <lineage>
        <taxon>Bacteria</taxon>
        <taxon>Bacillati</taxon>
        <taxon>Actinomycetota</taxon>
        <taxon>Actinomycetes</taxon>
        <taxon>Kitasatosporales</taxon>
        <taxon>Streptomycetaceae</taxon>
        <taxon>Streptomyces</taxon>
    </lineage>
</organism>
<keyword evidence="3" id="KW-1185">Reference proteome</keyword>
<dbReference type="GO" id="GO:0032259">
    <property type="term" value="P:methylation"/>
    <property type="evidence" value="ECO:0007669"/>
    <property type="project" value="UniProtKB-KW"/>
</dbReference>
<reference evidence="2 3" key="1">
    <citation type="submission" date="2020-02" db="EMBL/GenBank/DDBJ databases">
        <title>Whole-genome analyses of novel actinobacteria.</title>
        <authorList>
            <person name="Sahin N."/>
            <person name="Tokatli A."/>
        </authorList>
    </citation>
    <scope>NUCLEOTIDE SEQUENCE [LARGE SCALE GENOMIC DNA]</scope>
    <source>
        <strain evidence="2 3">YC504</strain>
    </source>
</reference>
<dbReference type="Gene3D" id="3.40.50.150">
    <property type="entry name" value="Vaccinia Virus protein VP39"/>
    <property type="match status" value="1"/>
</dbReference>
<proteinExistence type="predicted"/>
<evidence type="ECO:0000313" key="3">
    <source>
        <dbReference type="Proteomes" id="UP000481109"/>
    </source>
</evidence>
<accession>A0A6G4XX48</accession>
<evidence type="ECO:0000259" key="1">
    <source>
        <dbReference type="Pfam" id="PF05050"/>
    </source>
</evidence>